<dbReference type="EMBL" id="JBJKFK010000815">
    <property type="protein sequence ID" value="KAL3315145.1"/>
    <property type="molecule type" value="Genomic_DNA"/>
</dbReference>
<evidence type="ECO:0000313" key="2">
    <source>
        <dbReference type="Proteomes" id="UP001626550"/>
    </source>
</evidence>
<keyword evidence="2" id="KW-1185">Reference proteome</keyword>
<evidence type="ECO:0000313" key="1">
    <source>
        <dbReference type="EMBL" id="KAL3315145.1"/>
    </source>
</evidence>
<dbReference type="AlphaFoldDB" id="A0ABD2Q6I2"/>
<reference evidence="1 2" key="1">
    <citation type="submission" date="2024-11" db="EMBL/GenBank/DDBJ databases">
        <title>Adaptive evolution of stress response genes in parasites aligns with host niche diversity.</title>
        <authorList>
            <person name="Hahn C."/>
            <person name="Resl P."/>
        </authorList>
    </citation>
    <scope>NUCLEOTIDE SEQUENCE [LARGE SCALE GENOMIC DNA]</scope>
    <source>
        <strain evidence="1">EGGRZ-B1_66</strain>
        <tissue evidence="1">Body</tissue>
    </source>
</reference>
<organism evidence="1 2">
    <name type="scientific">Cichlidogyrus casuarinus</name>
    <dbReference type="NCBI Taxonomy" id="1844966"/>
    <lineage>
        <taxon>Eukaryota</taxon>
        <taxon>Metazoa</taxon>
        <taxon>Spiralia</taxon>
        <taxon>Lophotrochozoa</taxon>
        <taxon>Platyhelminthes</taxon>
        <taxon>Monogenea</taxon>
        <taxon>Monopisthocotylea</taxon>
        <taxon>Dactylogyridea</taxon>
        <taxon>Ancyrocephalidae</taxon>
        <taxon>Cichlidogyrus</taxon>
    </lineage>
</organism>
<accession>A0ABD2Q6I2</accession>
<gene>
    <name evidence="1" type="primary">NWD1_1</name>
    <name evidence="1" type="ORF">Ciccas_006220</name>
</gene>
<sequence length="619" mass="70670">MNVGCLYEPVEQCDQVEQTALELLDDSAYPMNFDSSEISLTYMQELALPTLVMIKEKKGKSSNDNFGLVLYDMDDSSKCVLKRWSGGQITSDTITSFLKIDLLSAWPCQDKLSVYSITTPANVTTVALFYTDENGSIGKANETIVFMDPVHVETFAPTMYVPLNYGNKVDRFGTIFEEQGIVVTTKYVNADGSDSVYLDLQGKIFDEDALVMRNLWPNQESQRIDLTEYIKRQRKIIQRHLDLGRPVGKFLLNKIEKRANHEGQLVVHLTEALKKTHAATRGDGRMIIFFGIVLVIDLGFSIDAKTINCPRLAHKITIDLGPCNAMLRDGDFLINYKMRKYSIKTGERVDYRSLEPLAEQDPCHEELNEEREEEQAFDELSLGGSVSETDTVELNETGFFVKEPDNKIPLMEKMLYSPYFDLVVGQRHFGKTKIDIDFIDSDSDENDADYTFLPPRILLAYSTSSGRKLGSYMFENEPYQLHLSGDAKHFVSFTPSEVLKGFDFCDPFNSSLGLWTNLERSPEEKTDAFLANMNSEETGKRKTNLNENDPAWSRAIYLEESGLRKLYFILHTKQYLDEFLEQAVFDVVDKRPKDPIAFLAQTLKRLHEERNRTLKESKE</sequence>
<comment type="caution">
    <text evidence="1">The sequence shown here is derived from an EMBL/GenBank/DDBJ whole genome shotgun (WGS) entry which is preliminary data.</text>
</comment>
<proteinExistence type="predicted"/>
<dbReference type="Proteomes" id="UP001626550">
    <property type="component" value="Unassembled WGS sequence"/>
</dbReference>
<protein>
    <submittedName>
        <fullName evidence="1">NACHT domain- and WD repeat-containing protein 1</fullName>
    </submittedName>
</protein>
<name>A0ABD2Q6I2_9PLAT</name>